<dbReference type="Gene3D" id="1.10.760.10">
    <property type="entry name" value="Cytochrome c-like domain"/>
    <property type="match status" value="1"/>
</dbReference>
<keyword evidence="2 4" id="KW-0479">Metal-binding</keyword>
<dbReference type="RefSeq" id="WP_310259828.1">
    <property type="nucleotide sequence ID" value="NZ_JAVDXU010000001.1"/>
</dbReference>
<evidence type="ECO:0000256" key="1">
    <source>
        <dbReference type="ARBA" id="ARBA00022617"/>
    </source>
</evidence>
<dbReference type="Pfam" id="PF13442">
    <property type="entry name" value="Cytochrome_CBB3"/>
    <property type="match status" value="1"/>
</dbReference>
<dbReference type="Proteomes" id="UP001180453">
    <property type="component" value="Unassembled WGS sequence"/>
</dbReference>
<evidence type="ECO:0000256" key="3">
    <source>
        <dbReference type="ARBA" id="ARBA00023004"/>
    </source>
</evidence>
<gene>
    <name evidence="6" type="ORF">J2X20_000296</name>
</gene>
<comment type="caution">
    <text evidence="6">The sequence shown here is derived from an EMBL/GenBank/DDBJ whole genome shotgun (WGS) entry which is preliminary data.</text>
</comment>
<reference evidence="6 7" key="1">
    <citation type="submission" date="2023-07" db="EMBL/GenBank/DDBJ databases">
        <title>Sorghum-associated microbial communities from plants grown in Nebraska, USA.</title>
        <authorList>
            <person name="Schachtman D."/>
        </authorList>
    </citation>
    <scope>NUCLEOTIDE SEQUENCE [LARGE SCALE GENOMIC DNA]</scope>
    <source>
        <strain evidence="6 7">BE314</strain>
    </source>
</reference>
<name>A0ABU1YFN6_ROSSA</name>
<proteinExistence type="predicted"/>
<dbReference type="PROSITE" id="PS51007">
    <property type="entry name" value="CYTC"/>
    <property type="match status" value="1"/>
</dbReference>
<keyword evidence="3 4" id="KW-0408">Iron</keyword>
<evidence type="ECO:0000313" key="6">
    <source>
        <dbReference type="EMBL" id="MDR7267667.1"/>
    </source>
</evidence>
<evidence type="ECO:0000259" key="5">
    <source>
        <dbReference type="PROSITE" id="PS51007"/>
    </source>
</evidence>
<evidence type="ECO:0000256" key="4">
    <source>
        <dbReference type="PROSITE-ProRule" id="PRU00433"/>
    </source>
</evidence>
<dbReference type="PROSITE" id="PS51257">
    <property type="entry name" value="PROKAR_LIPOPROTEIN"/>
    <property type="match status" value="1"/>
</dbReference>
<evidence type="ECO:0000313" key="7">
    <source>
        <dbReference type="Proteomes" id="UP001180453"/>
    </source>
</evidence>
<organism evidence="6 7">
    <name type="scientific">Roseateles saccharophilus</name>
    <name type="common">Pseudomonas saccharophila</name>
    <dbReference type="NCBI Taxonomy" id="304"/>
    <lineage>
        <taxon>Bacteria</taxon>
        <taxon>Pseudomonadati</taxon>
        <taxon>Pseudomonadota</taxon>
        <taxon>Betaproteobacteria</taxon>
        <taxon>Burkholderiales</taxon>
        <taxon>Sphaerotilaceae</taxon>
        <taxon>Roseateles</taxon>
    </lineage>
</organism>
<keyword evidence="7" id="KW-1185">Reference proteome</keyword>
<feature type="domain" description="Cytochrome c" evidence="5">
    <location>
        <begin position="55"/>
        <end position="162"/>
    </location>
</feature>
<dbReference type="InterPro" id="IPR009056">
    <property type="entry name" value="Cyt_c-like_dom"/>
</dbReference>
<evidence type="ECO:0000256" key="2">
    <source>
        <dbReference type="ARBA" id="ARBA00022723"/>
    </source>
</evidence>
<dbReference type="SUPFAM" id="SSF46626">
    <property type="entry name" value="Cytochrome c"/>
    <property type="match status" value="1"/>
</dbReference>
<dbReference type="InterPro" id="IPR036909">
    <property type="entry name" value="Cyt_c-like_dom_sf"/>
</dbReference>
<dbReference type="EMBL" id="JAVDXU010000001">
    <property type="protein sequence ID" value="MDR7267667.1"/>
    <property type="molecule type" value="Genomic_DNA"/>
</dbReference>
<keyword evidence="1 4" id="KW-0349">Heme</keyword>
<protein>
    <submittedName>
        <fullName evidence="6">Mono/diheme cytochrome c family protein</fullName>
    </submittedName>
</protein>
<accession>A0ABU1YFN6</accession>
<sequence length="172" mass="18116">MNAKPLASPRTARTAGRIFGLAAGAALTLAALGCAVEVQNAKPAQDVARRARPDGDLQAGWRVFQQKCAGCHGAMATGTANGPDLLPRLREMGAHQFVGLVLRRYDWILAAAESSPGTAMQDSLVEKIVQGREGTVTMPAWQGDPAVTAHIIDLYAYLSARAEGTQGPGRPR</sequence>